<dbReference type="Pfam" id="PF03184">
    <property type="entry name" value="DDE_1"/>
    <property type="match status" value="1"/>
</dbReference>
<accession>A0A0V0XE87</accession>
<dbReference type="Gene3D" id="1.10.10.60">
    <property type="entry name" value="Homeodomain-like"/>
    <property type="match status" value="1"/>
</dbReference>
<feature type="domain" description="DDE-1" evidence="1">
    <location>
        <begin position="83"/>
        <end position="178"/>
    </location>
</feature>
<dbReference type="InterPro" id="IPR004875">
    <property type="entry name" value="DDE_SF_endonuclease_dom"/>
</dbReference>
<dbReference type="Proteomes" id="UP000054815">
    <property type="component" value="Unassembled WGS sequence"/>
</dbReference>
<organism evidence="2 3">
    <name type="scientific">Trichinella pseudospiralis</name>
    <name type="common">Parasitic roundworm</name>
    <dbReference type="NCBI Taxonomy" id="6337"/>
    <lineage>
        <taxon>Eukaryota</taxon>
        <taxon>Metazoa</taxon>
        <taxon>Ecdysozoa</taxon>
        <taxon>Nematoda</taxon>
        <taxon>Enoplea</taxon>
        <taxon>Dorylaimia</taxon>
        <taxon>Trichinellida</taxon>
        <taxon>Trichinellidae</taxon>
        <taxon>Trichinella</taxon>
    </lineage>
</organism>
<proteinExistence type="predicted"/>
<name>A0A0V0XE87_TRIPS</name>
<evidence type="ECO:0000313" key="3">
    <source>
        <dbReference type="Proteomes" id="UP000054815"/>
    </source>
</evidence>
<dbReference type="STRING" id="6337.A0A0V0XE87"/>
<evidence type="ECO:0000259" key="1">
    <source>
        <dbReference type="Pfam" id="PF03184"/>
    </source>
</evidence>
<comment type="caution">
    <text evidence="2">The sequence shown here is derived from an EMBL/GenBank/DDBJ whole genome shotgun (WGS) entry which is preliminary data.</text>
</comment>
<sequence length="300" mass="34312">MENALYILLVNQQRKRVPVNFNAIQKKARVLYGHFKQGEPSTGSCSSFAAGEAASADQFAASSYFEQFKDLVEEKGFRFKTRKDKIILFFCCNVASHMIKPGLIYKASNPRAIKHCDDKSLPVHWMHNKKALTARNLFLYWFHRCFITETKRYLSALDLEFRVLLILDNIFCALLRKSKAEEVNSCWRNLWPHCVKSKSTFLLANEELHAVNMTVALAHLLDGDGFENLQELEVIQLIESHTSKLIDELLVEITGSTDEENDADEDSAINVTEELTLEGLAEILHTLKQRDLEIAVEPYQ</sequence>
<dbReference type="EMBL" id="JYDU01000400">
    <property type="protein sequence ID" value="KRX86314.1"/>
    <property type="molecule type" value="Genomic_DNA"/>
</dbReference>
<evidence type="ECO:0000313" key="2">
    <source>
        <dbReference type="EMBL" id="KRX86314.1"/>
    </source>
</evidence>
<gene>
    <name evidence="2" type="primary">TIGD1</name>
    <name evidence="2" type="ORF">T4E_11563</name>
</gene>
<reference evidence="2 3" key="1">
    <citation type="submission" date="2015-01" db="EMBL/GenBank/DDBJ databases">
        <title>Evolution of Trichinella species and genotypes.</title>
        <authorList>
            <person name="Korhonen P.K."/>
            <person name="Edoardo P."/>
            <person name="Giuseppe L.R."/>
            <person name="Gasser R.B."/>
        </authorList>
    </citation>
    <scope>NUCLEOTIDE SEQUENCE [LARGE SCALE GENOMIC DNA]</scope>
    <source>
        <strain evidence="2">ISS141</strain>
    </source>
</reference>
<dbReference type="AlphaFoldDB" id="A0A0V0XE87"/>
<dbReference type="GO" id="GO:0003676">
    <property type="term" value="F:nucleic acid binding"/>
    <property type="evidence" value="ECO:0007669"/>
    <property type="project" value="InterPro"/>
</dbReference>
<protein>
    <submittedName>
        <fullName evidence="2">Tigger transposable element-derived protein 1</fullName>
    </submittedName>
</protein>